<dbReference type="InterPro" id="IPR023214">
    <property type="entry name" value="HAD_sf"/>
</dbReference>
<dbReference type="InterPro" id="IPR036412">
    <property type="entry name" value="HAD-like_sf"/>
</dbReference>
<dbReference type="SFLD" id="SFLDG01135">
    <property type="entry name" value="C1.5.6:_HAD__Beta-PGM__Phospha"/>
    <property type="match status" value="1"/>
</dbReference>
<dbReference type="PANTHER" id="PTHR47478">
    <property type="match status" value="1"/>
</dbReference>
<dbReference type="EMBL" id="JAGGJA010000002">
    <property type="protein sequence ID" value="MCW9705961.1"/>
    <property type="molecule type" value="Genomic_DNA"/>
</dbReference>
<dbReference type="InterPro" id="IPR052550">
    <property type="entry name" value="Pyrimidine_5'-ntase_YjjG"/>
</dbReference>
<protein>
    <submittedName>
        <fullName evidence="1">YjjG family noncanonical pyrimidine nucleotidase</fullName>
    </submittedName>
</protein>
<name>A0ABT3PJ45_9BACT</name>
<reference evidence="1 2" key="1">
    <citation type="submission" date="2021-03" db="EMBL/GenBank/DDBJ databases">
        <title>Aliifodinibius sp. nov., a new bacterium isolated from saline soil.</title>
        <authorList>
            <person name="Galisteo C."/>
            <person name="De La Haba R."/>
            <person name="Sanchez-Porro C."/>
            <person name="Ventosa A."/>
        </authorList>
    </citation>
    <scope>NUCLEOTIDE SEQUENCE [LARGE SCALE GENOMIC DNA]</scope>
    <source>
        <strain evidence="1 2">1BSP15-2V2</strain>
    </source>
</reference>
<sequence length="234" mass="27233">MLKVLAYKFIYFDLDDTLLDHRSAERAALLDVHAHFSLFKETNTEALIDIYHQVNSMQWAQYSGGEISRQELQRNRFEQTLEKLNLDSSDYARIGQYYIACYRNHWQWIEGAEALYQRVVQKYPVGILTNGFAETQRKKLDDFGLYRSAEHVVISEDVGALKPDPKVFEYATRQTGLDKNDILYVGDSYRSDIEGATNFGWDTAWFTQNGDSAKQKKAQFVFSDFNDLSNYIRI</sequence>
<dbReference type="Pfam" id="PF13419">
    <property type="entry name" value="HAD_2"/>
    <property type="match status" value="1"/>
</dbReference>
<dbReference type="Gene3D" id="1.10.150.240">
    <property type="entry name" value="Putative phosphatase, domain 2"/>
    <property type="match status" value="1"/>
</dbReference>
<dbReference type="SUPFAM" id="SSF56784">
    <property type="entry name" value="HAD-like"/>
    <property type="match status" value="1"/>
</dbReference>
<dbReference type="InterPro" id="IPR006439">
    <property type="entry name" value="HAD-SF_hydro_IA"/>
</dbReference>
<dbReference type="InterPro" id="IPR011951">
    <property type="entry name" value="HAD-SF_hydro_IA_YjjG/PynA"/>
</dbReference>
<dbReference type="SFLD" id="SFLDS00003">
    <property type="entry name" value="Haloacid_Dehalogenase"/>
    <property type="match status" value="1"/>
</dbReference>
<organism evidence="1 2">
    <name type="scientific">Fodinibius salsisoli</name>
    <dbReference type="NCBI Taxonomy" id="2820877"/>
    <lineage>
        <taxon>Bacteria</taxon>
        <taxon>Pseudomonadati</taxon>
        <taxon>Balneolota</taxon>
        <taxon>Balneolia</taxon>
        <taxon>Balneolales</taxon>
        <taxon>Balneolaceae</taxon>
        <taxon>Fodinibius</taxon>
    </lineage>
</organism>
<dbReference type="Gene3D" id="3.40.50.1000">
    <property type="entry name" value="HAD superfamily/HAD-like"/>
    <property type="match status" value="1"/>
</dbReference>
<comment type="caution">
    <text evidence="1">The sequence shown here is derived from an EMBL/GenBank/DDBJ whole genome shotgun (WGS) entry which is preliminary data.</text>
</comment>
<dbReference type="SFLD" id="SFLDG01129">
    <property type="entry name" value="C1.5:_HAD__Beta-PGM__Phosphata"/>
    <property type="match status" value="1"/>
</dbReference>
<dbReference type="NCBIfam" id="TIGR02254">
    <property type="entry name" value="YjjG_YfnB"/>
    <property type="match status" value="1"/>
</dbReference>
<dbReference type="PRINTS" id="PR00413">
    <property type="entry name" value="HADHALOGNASE"/>
</dbReference>
<dbReference type="PANTHER" id="PTHR47478:SF1">
    <property type="entry name" value="PYRIMIDINE 5'-NUCLEOTIDASE YJJG"/>
    <property type="match status" value="1"/>
</dbReference>
<dbReference type="InterPro" id="IPR023198">
    <property type="entry name" value="PGP-like_dom2"/>
</dbReference>
<gene>
    <name evidence="1" type="ORF">J6I44_03820</name>
</gene>
<dbReference type="InterPro" id="IPR041492">
    <property type="entry name" value="HAD_2"/>
</dbReference>
<accession>A0ABT3PJ45</accession>
<proteinExistence type="predicted"/>
<evidence type="ECO:0000313" key="2">
    <source>
        <dbReference type="Proteomes" id="UP001207918"/>
    </source>
</evidence>
<dbReference type="NCBIfam" id="TIGR01549">
    <property type="entry name" value="HAD-SF-IA-v1"/>
    <property type="match status" value="1"/>
</dbReference>
<keyword evidence="2" id="KW-1185">Reference proteome</keyword>
<evidence type="ECO:0000313" key="1">
    <source>
        <dbReference type="EMBL" id="MCW9705961.1"/>
    </source>
</evidence>
<dbReference type="Proteomes" id="UP001207918">
    <property type="component" value="Unassembled WGS sequence"/>
</dbReference>